<dbReference type="GO" id="GO:0008360">
    <property type="term" value="P:regulation of cell shape"/>
    <property type="evidence" value="ECO:0007669"/>
    <property type="project" value="UniProtKB-KW"/>
</dbReference>
<evidence type="ECO:0000256" key="3">
    <source>
        <dbReference type="ARBA" id="ARBA00022801"/>
    </source>
</evidence>
<accession>A0A1G1YKX2</accession>
<dbReference type="GO" id="GO:0046677">
    <property type="term" value="P:response to antibiotic"/>
    <property type="evidence" value="ECO:0007669"/>
    <property type="project" value="InterPro"/>
</dbReference>
<evidence type="ECO:0000256" key="8">
    <source>
        <dbReference type="PIRSR" id="PIRSR618044-2"/>
    </source>
</evidence>
<dbReference type="Proteomes" id="UP000178501">
    <property type="component" value="Unassembled WGS sequence"/>
</dbReference>
<evidence type="ECO:0000256" key="6">
    <source>
        <dbReference type="ARBA" id="ARBA00023316"/>
    </source>
</evidence>
<sequence length="269" mass="29310">MRKFSLGINNDNLRQIPMNQTQVVHDTTFNNVAYVKYDGISYSHDYYADTILPLASLTKLMTALVFLEQKPNWTKNITISREAIDYPGLYAGGDKTSEVDLAQGDQISLDGLWVAMLLASSNQAAAALVDATGLGRPEFVALMNKKAEELGLKKTKFYDIAGLDSHNVTTPKEMAIIAKAAFAQAQIAEATRLSSYSVAAVAADNSAKNIEVKNRNYSLMQYGPDGAKTGYLIEAQRTAALKKGDEIIVVMHAGSLSQRNKIIEALLGR</sequence>
<keyword evidence="5" id="KW-0573">Peptidoglycan synthesis</keyword>
<feature type="active site" description="Proton acceptor" evidence="7">
    <location>
        <position position="59"/>
    </location>
</feature>
<dbReference type="InterPro" id="IPR012338">
    <property type="entry name" value="Beta-lactam/transpept-like"/>
</dbReference>
<keyword evidence="2" id="KW-0732">Signal</keyword>
<gene>
    <name evidence="11" type="ORF">A3J65_00875</name>
</gene>
<evidence type="ECO:0000259" key="10">
    <source>
        <dbReference type="Pfam" id="PF00768"/>
    </source>
</evidence>
<dbReference type="AlphaFoldDB" id="A0A1G1YKX2"/>
<dbReference type="Pfam" id="PF00768">
    <property type="entry name" value="Peptidase_S11"/>
    <property type="match status" value="1"/>
</dbReference>
<evidence type="ECO:0000256" key="1">
    <source>
        <dbReference type="ARBA" id="ARBA00007164"/>
    </source>
</evidence>
<dbReference type="GO" id="GO:0006508">
    <property type="term" value="P:proteolysis"/>
    <property type="evidence" value="ECO:0007669"/>
    <property type="project" value="InterPro"/>
</dbReference>
<dbReference type="InterPro" id="IPR001967">
    <property type="entry name" value="Peptidase_S11_N"/>
</dbReference>
<dbReference type="GO" id="GO:0071555">
    <property type="term" value="P:cell wall organization"/>
    <property type="evidence" value="ECO:0007669"/>
    <property type="project" value="UniProtKB-KW"/>
</dbReference>
<evidence type="ECO:0000256" key="2">
    <source>
        <dbReference type="ARBA" id="ARBA00022729"/>
    </source>
</evidence>
<feature type="domain" description="Peptidase S11 D-alanyl-D-alanine carboxypeptidase A N-terminal" evidence="10">
    <location>
        <begin position="48"/>
        <end position="252"/>
    </location>
</feature>
<dbReference type="SUPFAM" id="SSF56601">
    <property type="entry name" value="beta-lactamase/transpeptidase-like"/>
    <property type="match status" value="1"/>
</dbReference>
<dbReference type="Gene3D" id="3.40.710.10">
    <property type="entry name" value="DD-peptidase/beta-lactamase superfamily"/>
    <property type="match status" value="1"/>
</dbReference>
<evidence type="ECO:0000256" key="9">
    <source>
        <dbReference type="RuleBase" id="RU004016"/>
    </source>
</evidence>
<feature type="active site" description="Acyl-ester intermediate" evidence="7">
    <location>
        <position position="56"/>
    </location>
</feature>
<feature type="active site" evidence="7">
    <location>
        <position position="120"/>
    </location>
</feature>
<evidence type="ECO:0000256" key="7">
    <source>
        <dbReference type="PIRSR" id="PIRSR618044-1"/>
    </source>
</evidence>
<dbReference type="InterPro" id="IPR000871">
    <property type="entry name" value="Beta-lactam_class-A"/>
</dbReference>
<dbReference type="GO" id="GO:0009002">
    <property type="term" value="F:serine-type D-Ala-D-Ala carboxypeptidase activity"/>
    <property type="evidence" value="ECO:0007669"/>
    <property type="project" value="InterPro"/>
</dbReference>
<dbReference type="GO" id="GO:0008800">
    <property type="term" value="F:beta-lactamase activity"/>
    <property type="evidence" value="ECO:0007669"/>
    <property type="project" value="InterPro"/>
</dbReference>
<protein>
    <recommendedName>
        <fullName evidence="10">Peptidase S11 D-alanyl-D-alanine carboxypeptidase A N-terminal domain-containing protein</fullName>
    </recommendedName>
</protein>
<evidence type="ECO:0000256" key="5">
    <source>
        <dbReference type="ARBA" id="ARBA00022984"/>
    </source>
</evidence>
<dbReference type="InterPro" id="IPR018044">
    <property type="entry name" value="Peptidase_S11"/>
</dbReference>
<evidence type="ECO:0000256" key="4">
    <source>
        <dbReference type="ARBA" id="ARBA00022960"/>
    </source>
</evidence>
<evidence type="ECO:0000313" key="11">
    <source>
        <dbReference type="EMBL" id="OGY52330.1"/>
    </source>
</evidence>
<feature type="binding site" evidence="8">
    <location>
        <position position="228"/>
    </location>
    <ligand>
        <name>substrate</name>
    </ligand>
</feature>
<dbReference type="GO" id="GO:0030655">
    <property type="term" value="P:beta-lactam antibiotic catabolic process"/>
    <property type="evidence" value="ECO:0007669"/>
    <property type="project" value="InterPro"/>
</dbReference>
<name>A0A1G1YKX2_9BACT</name>
<evidence type="ECO:0000313" key="12">
    <source>
        <dbReference type="Proteomes" id="UP000178501"/>
    </source>
</evidence>
<dbReference type="PRINTS" id="PR00725">
    <property type="entry name" value="DADACBPTASE1"/>
</dbReference>
<dbReference type="PANTHER" id="PTHR35333">
    <property type="entry name" value="BETA-LACTAMASE"/>
    <property type="match status" value="1"/>
</dbReference>
<keyword evidence="3" id="KW-0378">Hydrolase</keyword>
<comment type="similarity">
    <text evidence="1 9">Belongs to the peptidase S11 family.</text>
</comment>
<proteinExistence type="inferred from homology"/>
<keyword evidence="6" id="KW-0961">Cell wall biogenesis/degradation</keyword>
<keyword evidence="4" id="KW-0133">Cell shape</keyword>
<organism evidence="11 12">
    <name type="scientific">Candidatus Buchananbacteria bacterium RIFCSPHIGHO2_02_FULL_45_11b</name>
    <dbReference type="NCBI Taxonomy" id="1797541"/>
    <lineage>
        <taxon>Bacteria</taxon>
        <taxon>Candidatus Buchananiibacteriota</taxon>
    </lineage>
</organism>
<dbReference type="GO" id="GO:0009252">
    <property type="term" value="P:peptidoglycan biosynthetic process"/>
    <property type="evidence" value="ECO:0007669"/>
    <property type="project" value="UniProtKB-KW"/>
</dbReference>
<comment type="caution">
    <text evidence="11">The sequence shown here is derived from an EMBL/GenBank/DDBJ whole genome shotgun (WGS) entry which is preliminary data.</text>
</comment>
<reference evidence="11 12" key="1">
    <citation type="journal article" date="2016" name="Nat. Commun.">
        <title>Thousands of microbial genomes shed light on interconnected biogeochemical processes in an aquifer system.</title>
        <authorList>
            <person name="Anantharaman K."/>
            <person name="Brown C.T."/>
            <person name="Hug L.A."/>
            <person name="Sharon I."/>
            <person name="Castelle C.J."/>
            <person name="Probst A.J."/>
            <person name="Thomas B.C."/>
            <person name="Singh A."/>
            <person name="Wilkins M.J."/>
            <person name="Karaoz U."/>
            <person name="Brodie E.L."/>
            <person name="Williams K.H."/>
            <person name="Hubbard S.S."/>
            <person name="Banfield J.F."/>
        </authorList>
    </citation>
    <scope>NUCLEOTIDE SEQUENCE [LARGE SCALE GENOMIC DNA]</scope>
</reference>
<dbReference type="PANTHER" id="PTHR35333:SF3">
    <property type="entry name" value="BETA-LACTAMASE-TYPE TRANSPEPTIDASE FOLD CONTAINING PROTEIN"/>
    <property type="match status" value="1"/>
</dbReference>
<dbReference type="EMBL" id="MHIK01000013">
    <property type="protein sequence ID" value="OGY52330.1"/>
    <property type="molecule type" value="Genomic_DNA"/>
</dbReference>